<evidence type="ECO:0008006" key="5">
    <source>
        <dbReference type="Google" id="ProtNLM"/>
    </source>
</evidence>
<sequence length="419" mass="45030">MESWSFDWSGPAGSVGYVLRRAPSADYMAGRPYGHADEAALVMAAHAAGVKAPEVVGVLSDADGMGTGYVMRRIVAEVSPAKILADPPPSLLADLGRELARIHAIPRAAIPAAIPLMDTAEALAELKTRFLSYGGDRPAIALAIRWCEDHLPAPADPVLVHGDYRMGNVMVDLAKDAGGLAAVLDWELAHLGDAHEDLAFGCMAVWRFGRIDRPAFGLGSLEDYFAAYRAAGGLPVDRARFRFWLVYRTLWWALGCLQMGQAWRNGTDPTVERVVIGRRTAEQELDLVELIGAEAPDIEKARTLPPSPAAMPAPVGEPTNREMVQAVRDWIEGAVKPKSEGHDKFEAVVAMNALGIVMRDLETGVRAEDKALSDALLSGERTLAEPGLLARLRRSALDKCAVDSPKYAALAAARAAWNG</sequence>
<accession>A0ABP3XAW4</accession>
<comment type="caution">
    <text evidence="3">The sequence shown here is derived from an EMBL/GenBank/DDBJ whole genome shotgun (WGS) entry which is preliminary data.</text>
</comment>
<protein>
    <recommendedName>
        <fullName evidence="5">Tyrosine protein kinase</fullName>
    </recommendedName>
</protein>
<dbReference type="InterPro" id="IPR051678">
    <property type="entry name" value="AGP_Transferase"/>
</dbReference>
<name>A0ABP3XAW4_9SPHN</name>
<dbReference type="PANTHER" id="PTHR21310:SF57">
    <property type="entry name" value="BLR2944 PROTEIN"/>
    <property type="match status" value="1"/>
</dbReference>
<proteinExistence type="predicted"/>
<dbReference type="Pfam" id="PF01636">
    <property type="entry name" value="APH"/>
    <property type="match status" value="1"/>
</dbReference>
<dbReference type="Gene3D" id="3.90.1200.10">
    <property type="match status" value="1"/>
</dbReference>
<dbReference type="InterPro" id="IPR011009">
    <property type="entry name" value="Kinase-like_dom_sf"/>
</dbReference>
<dbReference type="PANTHER" id="PTHR21310">
    <property type="entry name" value="AMINOGLYCOSIDE PHOSPHOTRANSFERASE-RELATED-RELATED"/>
    <property type="match status" value="1"/>
</dbReference>
<dbReference type="EMBL" id="BAAAFE010000001">
    <property type="protein sequence ID" value="GAA0860755.1"/>
    <property type="molecule type" value="Genomic_DNA"/>
</dbReference>
<evidence type="ECO:0000313" key="4">
    <source>
        <dbReference type="Proteomes" id="UP001500738"/>
    </source>
</evidence>
<evidence type="ECO:0000313" key="3">
    <source>
        <dbReference type="EMBL" id="GAA0860755.1"/>
    </source>
</evidence>
<evidence type="ECO:0000259" key="1">
    <source>
        <dbReference type="Pfam" id="PF01636"/>
    </source>
</evidence>
<dbReference type="CDD" id="cd05154">
    <property type="entry name" value="ACAD10_11_N-like"/>
    <property type="match status" value="1"/>
</dbReference>
<dbReference type="InterPro" id="IPR046252">
    <property type="entry name" value="DUF6285"/>
</dbReference>
<organism evidence="3 4">
    <name type="scientific">Sphingopyxis soli</name>
    <dbReference type="NCBI Taxonomy" id="592051"/>
    <lineage>
        <taxon>Bacteria</taxon>
        <taxon>Pseudomonadati</taxon>
        <taxon>Pseudomonadota</taxon>
        <taxon>Alphaproteobacteria</taxon>
        <taxon>Sphingomonadales</taxon>
        <taxon>Sphingomonadaceae</taxon>
        <taxon>Sphingopyxis</taxon>
    </lineage>
</organism>
<reference evidence="4" key="1">
    <citation type="journal article" date="2019" name="Int. J. Syst. Evol. Microbiol.">
        <title>The Global Catalogue of Microorganisms (GCM) 10K type strain sequencing project: providing services to taxonomists for standard genome sequencing and annotation.</title>
        <authorList>
            <consortium name="The Broad Institute Genomics Platform"/>
            <consortium name="The Broad Institute Genome Sequencing Center for Infectious Disease"/>
            <person name="Wu L."/>
            <person name="Ma J."/>
        </authorList>
    </citation>
    <scope>NUCLEOTIDE SEQUENCE [LARGE SCALE GENOMIC DNA]</scope>
    <source>
        <strain evidence="4">JCM 15910</strain>
    </source>
</reference>
<keyword evidence="4" id="KW-1185">Reference proteome</keyword>
<evidence type="ECO:0000259" key="2">
    <source>
        <dbReference type="Pfam" id="PF19802"/>
    </source>
</evidence>
<dbReference type="Pfam" id="PF19802">
    <property type="entry name" value="DUF6285"/>
    <property type="match status" value="1"/>
</dbReference>
<gene>
    <name evidence="3" type="ORF">GCM10009115_00560</name>
</gene>
<dbReference type="InterPro" id="IPR002575">
    <property type="entry name" value="Aminoglycoside_PTrfase"/>
</dbReference>
<dbReference type="Proteomes" id="UP001500738">
    <property type="component" value="Unassembled WGS sequence"/>
</dbReference>
<feature type="domain" description="Aminoglycoside phosphotransferase" evidence="1">
    <location>
        <begin position="16"/>
        <end position="231"/>
    </location>
</feature>
<feature type="domain" description="DUF6285" evidence="2">
    <location>
        <begin position="337"/>
        <end position="407"/>
    </location>
</feature>
<dbReference type="InterPro" id="IPR041726">
    <property type="entry name" value="ACAD10_11_N"/>
</dbReference>
<dbReference type="SUPFAM" id="SSF56112">
    <property type="entry name" value="Protein kinase-like (PK-like)"/>
    <property type="match status" value="1"/>
</dbReference>